<sequence>PVVIPPVEEITPTWIWVIIGIGVALTIAVVVLIVNTRRVP</sequence>
<dbReference type="AlphaFoldDB" id="X1W1J8"/>
<accession>X1W1J8</accession>
<comment type="caution">
    <text evidence="2">The sequence shown here is derived from an EMBL/GenBank/DDBJ whole genome shotgun (WGS) entry which is preliminary data.</text>
</comment>
<evidence type="ECO:0000256" key="1">
    <source>
        <dbReference type="SAM" id="Phobius"/>
    </source>
</evidence>
<keyword evidence="1" id="KW-1133">Transmembrane helix</keyword>
<gene>
    <name evidence="2" type="ORF">S12H4_57271</name>
</gene>
<proteinExistence type="predicted"/>
<reference evidence="2" key="1">
    <citation type="journal article" date="2014" name="Front. Microbiol.">
        <title>High frequency of phylogenetically diverse reductive dehalogenase-homologous genes in deep subseafloor sedimentary metagenomes.</title>
        <authorList>
            <person name="Kawai M."/>
            <person name="Futagami T."/>
            <person name="Toyoda A."/>
            <person name="Takaki Y."/>
            <person name="Nishi S."/>
            <person name="Hori S."/>
            <person name="Arai W."/>
            <person name="Tsubouchi T."/>
            <person name="Morono Y."/>
            <person name="Uchiyama I."/>
            <person name="Ito T."/>
            <person name="Fujiyama A."/>
            <person name="Inagaki F."/>
            <person name="Takami H."/>
        </authorList>
    </citation>
    <scope>NUCLEOTIDE SEQUENCE</scope>
    <source>
        <strain evidence="2">Expedition CK06-06</strain>
    </source>
</reference>
<protein>
    <submittedName>
        <fullName evidence="2">Uncharacterized protein</fullName>
    </submittedName>
</protein>
<keyword evidence="1" id="KW-0472">Membrane</keyword>
<name>X1W1J8_9ZZZZ</name>
<evidence type="ECO:0000313" key="2">
    <source>
        <dbReference type="EMBL" id="GAJ22080.1"/>
    </source>
</evidence>
<organism evidence="2">
    <name type="scientific">marine sediment metagenome</name>
    <dbReference type="NCBI Taxonomy" id="412755"/>
    <lineage>
        <taxon>unclassified sequences</taxon>
        <taxon>metagenomes</taxon>
        <taxon>ecological metagenomes</taxon>
    </lineage>
</organism>
<feature type="non-terminal residue" evidence="2">
    <location>
        <position position="1"/>
    </location>
</feature>
<dbReference type="EMBL" id="BARW01037008">
    <property type="protein sequence ID" value="GAJ22080.1"/>
    <property type="molecule type" value="Genomic_DNA"/>
</dbReference>
<feature type="transmembrane region" description="Helical" evidence="1">
    <location>
        <begin position="14"/>
        <end position="34"/>
    </location>
</feature>
<keyword evidence="1" id="KW-0812">Transmembrane</keyword>